<keyword evidence="3 4" id="KW-0663">Pyridoxal phosphate</keyword>
<accession>A0A0D6PGW5</accession>
<dbReference type="InterPro" id="IPR001917">
    <property type="entry name" value="Aminotrans_II_pyridoxalP_BS"/>
</dbReference>
<dbReference type="InterPro" id="IPR004839">
    <property type="entry name" value="Aminotransferase_I/II_large"/>
</dbReference>
<dbReference type="Pfam" id="PF00155">
    <property type="entry name" value="Aminotran_1_2"/>
    <property type="match status" value="1"/>
</dbReference>
<dbReference type="NCBIfam" id="NF047599">
    <property type="entry name" value="SerpalmtaseBetaP"/>
    <property type="match status" value="1"/>
</dbReference>
<evidence type="ECO:0000256" key="2">
    <source>
        <dbReference type="ARBA" id="ARBA00022679"/>
    </source>
</evidence>
<sequence length="406" mass="42528">MALLDKYAPLAAQYRQLEEAGANPFNVPFDDVLSPTEAIIAGRQTLLLGTNNYLGLTYDPLVIEAANAASTAAGTGTTGSRIANGSYGSHKRLEEALADFYGRKHGMVFSTGYQANLGIISALAGKGDHLLLDADSHASIYDGARLGYAQVTRFRHNSPDDLANRLRRLADEPGDKVIIVEGIYSMLGDTAPLREFAAVKREYGAYLVVDEAHSLGVLGATGRGLAEQAGIEADADFIVGTFSKSLAGVGGFAVTDMEGADILRVVSRPYMFTASLPPANIAATLAALQQLRARPELRADLNANAARLYRGLAQLGFTLGPEPSPVVSAIMPSPEAAFGFWAALLKAGLYTNVSLPPATPKGLALLRSSVSAAHSPAQIDHAINLFADVGKGLGLLPETPALAAAK</sequence>
<dbReference type="OrthoDB" id="9807157at2"/>
<dbReference type="InterPro" id="IPR015424">
    <property type="entry name" value="PyrdxlP-dep_Trfase"/>
</dbReference>
<dbReference type="InterPro" id="IPR015421">
    <property type="entry name" value="PyrdxlP-dep_Trfase_major"/>
</dbReference>
<dbReference type="PANTHER" id="PTHR13693">
    <property type="entry name" value="CLASS II AMINOTRANSFERASE/8-AMINO-7-OXONONANOATE SYNTHASE"/>
    <property type="match status" value="1"/>
</dbReference>
<comment type="similarity">
    <text evidence="4">Belongs to the class-II pyridoxal-phosphate-dependent aminotransferase family.</text>
</comment>
<dbReference type="PROSITE" id="PS00599">
    <property type="entry name" value="AA_TRANSFER_CLASS_2"/>
    <property type="match status" value="1"/>
</dbReference>
<dbReference type="GO" id="GO:0030170">
    <property type="term" value="F:pyridoxal phosphate binding"/>
    <property type="evidence" value="ECO:0007669"/>
    <property type="project" value="InterPro"/>
</dbReference>
<dbReference type="PANTHER" id="PTHR13693:SF3">
    <property type="entry name" value="LD36009P"/>
    <property type="match status" value="1"/>
</dbReference>
<evidence type="ECO:0000313" key="7">
    <source>
        <dbReference type="Proteomes" id="UP000032668"/>
    </source>
</evidence>
<dbReference type="InterPro" id="IPR050087">
    <property type="entry name" value="AON_synthase_class-II"/>
</dbReference>
<comment type="cofactor">
    <cofactor evidence="1 4">
        <name>pyridoxal 5'-phosphate</name>
        <dbReference type="ChEBI" id="CHEBI:597326"/>
    </cofactor>
</comment>
<evidence type="ECO:0000256" key="1">
    <source>
        <dbReference type="ARBA" id="ARBA00001933"/>
    </source>
</evidence>
<dbReference type="InterPro" id="IPR015422">
    <property type="entry name" value="PyrdxlP-dep_Trfase_small"/>
</dbReference>
<keyword evidence="2" id="KW-0808">Transferase</keyword>
<protein>
    <submittedName>
        <fullName evidence="6">Alpha-oxoamine synthase/8-amino-7-oxononanoate synthase</fullName>
    </submittedName>
</protein>
<dbReference type="Gene3D" id="3.90.1150.10">
    <property type="entry name" value="Aspartate Aminotransferase, domain 1"/>
    <property type="match status" value="1"/>
</dbReference>
<evidence type="ECO:0000256" key="4">
    <source>
        <dbReference type="RuleBase" id="RU003693"/>
    </source>
</evidence>
<evidence type="ECO:0000256" key="3">
    <source>
        <dbReference type="ARBA" id="ARBA00022898"/>
    </source>
</evidence>
<dbReference type="GO" id="GO:0016740">
    <property type="term" value="F:transferase activity"/>
    <property type="evidence" value="ECO:0007669"/>
    <property type="project" value="UniProtKB-KW"/>
</dbReference>
<dbReference type="STRING" id="1120923.SAMN02746095_01700"/>
<name>A0A0D6PGW5_9PROT</name>
<organism evidence="6 7">
    <name type="scientific">Acidocella aminolytica 101 = DSM 11237</name>
    <dbReference type="NCBI Taxonomy" id="1120923"/>
    <lineage>
        <taxon>Bacteria</taxon>
        <taxon>Pseudomonadati</taxon>
        <taxon>Pseudomonadota</taxon>
        <taxon>Alphaproteobacteria</taxon>
        <taxon>Acetobacterales</taxon>
        <taxon>Acidocellaceae</taxon>
        <taxon>Acidocella</taxon>
    </lineage>
</organism>
<dbReference type="Gene3D" id="3.40.640.10">
    <property type="entry name" value="Type I PLP-dependent aspartate aminotransferase-like (Major domain)"/>
    <property type="match status" value="1"/>
</dbReference>
<keyword evidence="7" id="KW-1185">Reference proteome</keyword>
<dbReference type="Proteomes" id="UP000032668">
    <property type="component" value="Unassembled WGS sequence"/>
</dbReference>
<proteinExistence type="inferred from homology"/>
<dbReference type="SUPFAM" id="SSF53383">
    <property type="entry name" value="PLP-dependent transferases"/>
    <property type="match status" value="1"/>
</dbReference>
<dbReference type="EMBL" id="BANC01000046">
    <property type="protein sequence ID" value="GAN80448.1"/>
    <property type="molecule type" value="Genomic_DNA"/>
</dbReference>
<feature type="domain" description="Aminotransferase class I/classII large" evidence="5">
    <location>
        <begin position="46"/>
        <end position="384"/>
    </location>
</feature>
<evidence type="ECO:0000313" key="6">
    <source>
        <dbReference type="EMBL" id="GAN80448.1"/>
    </source>
</evidence>
<comment type="caution">
    <text evidence="6">The sequence shown here is derived from an EMBL/GenBank/DDBJ whole genome shotgun (WGS) entry which is preliminary data.</text>
</comment>
<gene>
    <name evidence="6" type="ORF">Aam_047_029</name>
</gene>
<evidence type="ECO:0000259" key="5">
    <source>
        <dbReference type="Pfam" id="PF00155"/>
    </source>
</evidence>
<dbReference type="RefSeq" id="WP_048878860.1">
    <property type="nucleotide sequence ID" value="NZ_BANC01000046.1"/>
</dbReference>
<dbReference type="AlphaFoldDB" id="A0A0D6PGW5"/>
<reference evidence="6 7" key="1">
    <citation type="submission" date="2012-11" db="EMBL/GenBank/DDBJ databases">
        <title>Whole genome sequence of Acidocella aminolytica 101 = DSM 11237.</title>
        <authorList>
            <person name="Azuma Y."/>
            <person name="Higashiura N."/>
            <person name="Hirakawa H."/>
            <person name="Matsushita K."/>
        </authorList>
    </citation>
    <scope>NUCLEOTIDE SEQUENCE [LARGE SCALE GENOMIC DNA]</scope>
    <source>
        <strain evidence="7">101 / DSM 11237</strain>
    </source>
</reference>